<protein>
    <recommendedName>
        <fullName evidence="2">CRISPR type III-associated protein domain-containing protein</fullName>
    </recommendedName>
</protein>
<name>U5N9S2_9BURK</name>
<organism evidence="3 4">
    <name type="scientific">Candidatus Symbiobacter mobilis CR</name>
    <dbReference type="NCBI Taxonomy" id="946483"/>
    <lineage>
        <taxon>Bacteria</taxon>
        <taxon>Pseudomonadati</taxon>
        <taxon>Pseudomonadota</taxon>
        <taxon>Betaproteobacteria</taxon>
        <taxon>Burkholderiales</taxon>
        <taxon>Comamonadaceae</taxon>
    </lineage>
</organism>
<dbReference type="Pfam" id="PF03787">
    <property type="entry name" value="RAMPs"/>
    <property type="match status" value="1"/>
</dbReference>
<reference evidence="3 4" key="1">
    <citation type="journal article" date="2013" name="Genome Biol.">
        <title>Genomic analysis reveals key aspects of prokaryotic symbiosis in the phototrophic consortium "Chlorochromatium aggregatum".</title>
        <authorList>
            <person name="Liu Z."/>
            <person name="Muller J."/>
            <person name="Li T."/>
            <person name="Alvey R.M."/>
            <person name="Vogl K."/>
            <person name="Frigaard N.U."/>
            <person name="Rockwell N.C."/>
            <person name="Boyd E.S."/>
            <person name="Tomsho L.P."/>
            <person name="Schuster S.C."/>
            <person name="Henke P."/>
            <person name="Rohde M."/>
            <person name="Overmann J."/>
            <person name="Bryant D.A."/>
        </authorList>
    </citation>
    <scope>NUCLEOTIDE SEQUENCE [LARGE SCALE GENOMIC DNA]</scope>
    <source>
        <strain evidence="3">CR</strain>
    </source>
</reference>
<evidence type="ECO:0000313" key="3">
    <source>
        <dbReference type="EMBL" id="AGX86919.1"/>
    </source>
</evidence>
<dbReference type="AlphaFoldDB" id="U5N9S2"/>
<dbReference type="eggNOG" id="COG1367">
    <property type="taxonomic scope" value="Bacteria"/>
</dbReference>
<dbReference type="STRING" id="946483.Cenrod_0813"/>
<evidence type="ECO:0000313" key="4">
    <source>
        <dbReference type="Proteomes" id="UP000017184"/>
    </source>
</evidence>
<evidence type="ECO:0000259" key="2">
    <source>
        <dbReference type="Pfam" id="PF03787"/>
    </source>
</evidence>
<gene>
    <name evidence="3" type="ORF">Cenrod_0813</name>
</gene>
<dbReference type="RefSeq" id="WP_022771739.1">
    <property type="nucleotide sequence ID" value="NC_022576.1"/>
</dbReference>
<dbReference type="Proteomes" id="UP000017184">
    <property type="component" value="Chromosome"/>
</dbReference>
<evidence type="ECO:0000256" key="1">
    <source>
        <dbReference type="ARBA" id="ARBA00023118"/>
    </source>
</evidence>
<dbReference type="EMBL" id="CP004885">
    <property type="protein sequence ID" value="AGX86919.1"/>
    <property type="molecule type" value="Genomic_DNA"/>
</dbReference>
<accession>U5N9S2</accession>
<dbReference type="KEGG" id="cbx:Cenrod_0813"/>
<keyword evidence="4" id="KW-1185">Reference proteome</keyword>
<keyword evidence="1" id="KW-0051">Antiviral defense</keyword>
<dbReference type="InterPro" id="IPR005537">
    <property type="entry name" value="RAMP_III_fam"/>
</dbReference>
<feature type="domain" description="CRISPR type III-associated protein" evidence="2">
    <location>
        <begin position="33"/>
        <end position="180"/>
    </location>
</feature>
<dbReference type="GO" id="GO:0051607">
    <property type="term" value="P:defense response to virus"/>
    <property type="evidence" value="ECO:0007669"/>
    <property type="project" value="UniProtKB-KW"/>
</dbReference>
<proteinExistence type="predicted"/>
<sequence length="370" mass="41600">MTMCTVDLGVSFTTPAFLGNSKQEAQWRTPPFKALLRQWWRIVHAPKVGYDVDRLREDENRLFGYAGDESGGKSLVRMRLSGWEEGKQRALPKMTPVQHPEVKDRNTKQAIPIPPSVYLGFGPVTTQGNRPAIAPNPNNPLSWQLRFPVKYKEELMQALQLIAWFGTLGSRSRNGWGSLSVTGDGIKPYTDLSDSALQQIAKTCTLDEALQRDWPHALTQTANGRIAAWRLGQITKADNKIAVGGFASWEELLTEWAKVKIELRTSLAFPQGEMPPHPQLRDRHVLAYPVTNHGVRGIGNDKRLASSLRCKVHCHQGRYFAVLVHMPCGISTDFTQSPPNIAMQKQVWENVYAHLDQKHPTRLTRIKKGA</sequence>
<dbReference type="HOGENOM" id="CLU_754273_0_0_4"/>